<accession>A0A8B8F4C4</accession>
<comment type="subcellular location">
    <subcellularLocation>
        <location evidence="1">Secreted</location>
    </subcellularLocation>
</comment>
<dbReference type="GO" id="GO:0030513">
    <property type="term" value="P:positive regulation of BMP signaling pathway"/>
    <property type="evidence" value="ECO:0007669"/>
    <property type="project" value="TreeGrafter"/>
</dbReference>
<feature type="domain" description="VWFC" evidence="6">
    <location>
        <begin position="61"/>
        <end position="121"/>
    </location>
</feature>
<dbReference type="GO" id="GO:0036122">
    <property type="term" value="F:BMP binding"/>
    <property type="evidence" value="ECO:0007669"/>
    <property type="project" value="TreeGrafter"/>
</dbReference>
<evidence type="ECO:0000313" key="7">
    <source>
        <dbReference type="Proteomes" id="UP000694846"/>
    </source>
</evidence>
<dbReference type="Gene3D" id="2.10.70.10">
    <property type="entry name" value="Complement Module, domain 1"/>
    <property type="match status" value="1"/>
</dbReference>
<dbReference type="RefSeq" id="XP_025405157.1">
    <property type="nucleotide sequence ID" value="XM_025549372.1"/>
</dbReference>
<sequence length="715" mass="80294">MKRKLISSRWKCMVIISIICSTLNTVIFGVPLSMPYSNHENIKNEYFITEKSQDKNILVDPNCIVNGSKYVKGENVPGAGPCEECVCQPPNVICSMIKCPINSGCITIQLPNKCCPNYKCDCEHKGVQYNNGEKINKSDESACRVCFCNGGEIVCTSIVCYTRNDCQGYYLPGDCCPKYDNCSLTSIDTELKSKVPIYLEKSNRNNNYWSHSTEQNYNEDSIWKRDTAESQKYELPTVPNTVTMLSTVVNPKKVSGQISTSLPPNNTFEELDASTSSSIIENYTIFNEPNKEITTLENLIKANDFNVTENSKISFLGYEIDNLTANEEITESYLKTNETLETMFEDLFDYTTEIDNSVVITYINGTETIIDVTEAPTTEGNINASTEMTSTQVEIFDPKDLRLDLEQGMIEFSTNIPELDVTIEADYEDSREATTPRTPDKSTVGTPDKLVVNGSPKMMKGLISTETTFTDLEDTTDMFGPNFDYQSYKTQSHQISSNSDTIESQITELNNKIFIPNSKIINKYQKTTESPHIELLSQPYSDTKSIENTTLNKELKVENIAVTISNVTETVNTTNFIELETNSTECGNNSCTGHSKLNDKLLETTATTPFIIETKVLSNQDSPRLVIKKMPYPKEYPEEFETIQNGPSLTITKRTYTSIPDIVYTTTTMITLPTLELIYKADKEIEKYLANMQSTNIKPSNTLSPLRNISTLNST</sequence>
<dbReference type="AlphaFoldDB" id="A0A8B8F4C4"/>
<reference evidence="8 9" key="1">
    <citation type="submission" date="2025-04" db="UniProtKB">
        <authorList>
            <consortium name="RefSeq"/>
        </authorList>
    </citation>
    <scope>IDENTIFICATION</scope>
    <source>
        <tissue evidence="8 9">Whole body</tissue>
    </source>
</reference>
<evidence type="ECO:0000256" key="5">
    <source>
        <dbReference type="SAM" id="Phobius"/>
    </source>
</evidence>
<dbReference type="GO" id="GO:0005576">
    <property type="term" value="C:extracellular region"/>
    <property type="evidence" value="ECO:0007669"/>
    <property type="project" value="UniProtKB-SubCell"/>
</dbReference>
<dbReference type="Proteomes" id="UP000694846">
    <property type="component" value="Unplaced"/>
</dbReference>
<gene>
    <name evidence="8 9" type="primary">LOC112679527</name>
</gene>
<proteinExistence type="predicted"/>
<dbReference type="SMART" id="SM00214">
    <property type="entry name" value="VWC"/>
    <property type="match status" value="2"/>
</dbReference>
<protein>
    <submittedName>
        <fullName evidence="8 9">Uncharacterized protein LOC112679527</fullName>
    </submittedName>
</protein>
<keyword evidence="5" id="KW-0472">Membrane</keyword>
<dbReference type="PROSITE" id="PS50184">
    <property type="entry name" value="VWFC_2"/>
    <property type="match status" value="2"/>
</dbReference>
<keyword evidence="2" id="KW-0964">Secreted</keyword>
<dbReference type="InterPro" id="IPR052424">
    <property type="entry name" value="Kielin_Chordin-BMP_Reg"/>
</dbReference>
<keyword evidence="5" id="KW-0812">Transmembrane</keyword>
<feature type="domain" description="VWFC" evidence="6">
    <location>
        <begin position="122"/>
        <end position="183"/>
    </location>
</feature>
<evidence type="ECO:0000256" key="1">
    <source>
        <dbReference type="ARBA" id="ARBA00004613"/>
    </source>
</evidence>
<feature type="compositionally biased region" description="Basic and acidic residues" evidence="4">
    <location>
        <begin position="428"/>
        <end position="440"/>
    </location>
</feature>
<name>A0A8B8F4C4_9HEMI</name>
<evidence type="ECO:0000256" key="2">
    <source>
        <dbReference type="ARBA" id="ARBA00022525"/>
    </source>
</evidence>
<dbReference type="PANTHER" id="PTHR46698:SF4">
    <property type="entry name" value="CROSSVEINLESS 2"/>
    <property type="match status" value="1"/>
</dbReference>
<feature type="region of interest" description="Disordered" evidence="4">
    <location>
        <begin position="428"/>
        <end position="448"/>
    </location>
</feature>
<keyword evidence="7" id="KW-1185">Reference proteome</keyword>
<evidence type="ECO:0000256" key="4">
    <source>
        <dbReference type="SAM" id="MobiDB-lite"/>
    </source>
</evidence>
<organism evidence="7 9">
    <name type="scientific">Sipha flava</name>
    <name type="common">yellow sugarcane aphid</name>
    <dbReference type="NCBI Taxonomy" id="143950"/>
    <lineage>
        <taxon>Eukaryota</taxon>
        <taxon>Metazoa</taxon>
        <taxon>Ecdysozoa</taxon>
        <taxon>Arthropoda</taxon>
        <taxon>Hexapoda</taxon>
        <taxon>Insecta</taxon>
        <taxon>Pterygota</taxon>
        <taxon>Neoptera</taxon>
        <taxon>Paraneoptera</taxon>
        <taxon>Hemiptera</taxon>
        <taxon>Sternorrhyncha</taxon>
        <taxon>Aphidomorpha</taxon>
        <taxon>Aphidoidea</taxon>
        <taxon>Aphididae</taxon>
        <taxon>Sipha</taxon>
    </lineage>
</organism>
<keyword evidence="3" id="KW-0732">Signal</keyword>
<dbReference type="GeneID" id="112679527"/>
<dbReference type="PANTHER" id="PTHR46698">
    <property type="entry name" value="CROSSVEINLESS 2"/>
    <property type="match status" value="1"/>
</dbReference>
<dbReference type="RefSeq" id="XP_025405156.1">
    <property type="nucleotide sequence ID" value="XM_025549371.1"/>
</dbReference>
<evidence type="ECO:0000256" key="3">
    <source>
        <dbReference type="ARBA" id="ARBA00022729"/>
    </source>
</evidence>
<dbReference type="SUPFAM" id="SSF57603">
    <property type="entry name" value="FnI-like domain"/>
    <property type="match status" value="2"/>
</dbReference>
<evidence type="ECO:0000313" key="8">
    <source>
        <dbReference type="RefSeq" id="XP_025405156.1"/>
    </source>
</evidence>
<dbReference type="InterPro" id="IPR001007">
    <property type="entry name" value="VWF_dom"/>
</dbReference>
<evidence type="ECO:0000259" key="6">
    <source>
        <dbReference type="PROSITE" id="PS50184"/>
    </source>
</evidence>
<keyword evidence="5" id="KW-1133">Transmembrane helix</keyword>
<evidence type="ECO:0000313" key="9">
    <source>
        <dbReference type="RefSeq" id="XP_025405157.1"/>
    </source>
</evidence>
<feature type="transmembrane region" description="Helical" evidence="5">
    <location>
        <begin position="12"/>
        <end position="34"/>
    </location>
</feature>
<dbReference type="OrthoDB" id="6132182at2759"/>